<reference evidence="1" key="1">
    <citation type="journal article" date="2021" name="New Phytol.">
        <title>Evolutionary innovations through gain and loss of genes in the ectomycorrhizal Boletales.</title>
        <authorList>
            <person name="Wu G."/>
            <person name="Miyauchi S."/>
            <person name="Morin E."/>
            <person name="Kuo A."/>
            <person name="Drula E."/>
            <person name="Varga T."/>
            <person name="Kohler A."/>
            <person name="Feng B."/>
            <person name="Cao Y."/>
            <person name="Lipzen A."/>
            <person name="Daum C."/>
            <person name="Hundley H."/>
            <person name="Pangilinan J."/>
            <person name="Johnson J."/>
            <person name="Barry K."/>
            <person name="LaButti K."/>
            <person name="Ng V."/>
            <person name="Ahrendt S."/>
            <person name="Min B."/>
            <person name="Choi I.G."/>
            <person name="Park H."/>
            <person name="Plett J.M."/>
            <person name="Magnuson J."/>
            <person name="Spatafora J.W."/>
            <person name="Nagy L.G."/>
            <person name="Henrissat B."/>
            <person name="Grigoriev I.V."/>
            <person name="Yang Z.L."/>
            <person name="Xu J."/>
            <person name="Martin F.M."/>
        </authorList>
    </citation>
    <scope>NUCLEOTIDE SEQUENCE</scope>
    <source>
        <strain evidence="1">ATCC 28755</strain>
    </source>
</reference>
<organism evidence="1 2">
    <name type="scientific">Hygrophoropsis aurantiaca</name>
    <dbReference type="NCBI Taxonomy" id="72124"/>
    <lineage>
        <taxon>Eukaryota</taxon>
        <taxon>Fungi</taxon>
        <taxon>Dikarya</taxon>
        <taxon>Basidiomycota</taxon>
        <taxon>Agaricomycotina</taxon>
        <taxon>Agaricomycetes</taxon>
        <taxon>Agaricomycetidae</taxon>
        <taxon>Boletales</taxon>
        <taxon>Coniophorineae</taxon>
        <taxon>Hygrophoropsidaceae</taxon>
        <taxon>Hygrophoropsis</taxon>
    </lineage>
</organism>
<evidence type="ECO:0000313" key="1">
    <source>
        <dbReference type="EMBL" id="KAH7912441.1"/>
    </source>
</evidence>
<dbReference type="EMBL" id="MU267651">
    <property type="protein sequence ID" value="KAH7912441.1"/>
    <property type="molecule type" value="Genomic_DNA"/>
</dbReference>
<dbReference type="Proteomes" id="UP000790377">
    <property type="component" value="Unassembled WGS sequence"/>
</dbReference>
<proteinExistence type="predicted"/>
<comment type="caution">
    <text evidence="1">The sequence shown here is derived from an EMBL/GenBank/DDBJ whole genome shotgun (WGS) entry which is preliminary data.</text>
</comment>
<evidence type="ECO:0000313" key="2">
    <source>
        <dbReference type="Proteomes" id="UP000790377"/>
    </source>
</evidence>
<accession>A0ACB8AFU3</accession>
<protein>
    <submittedName>
        <fullName evidence="1">Mediator complex subunit 13 C-terminal-domain-containing protein</fullName>
    </submittedName>
</protein>
<keyword evidence="2" id="KW-1185">Reference proteome</keyword>
<sequence>MASRAVHIPSPAVFSSSTSISASDNLLASILSLPDNPCIICATFLAAPEDGLPQESLESARQHLLERNKSLPLWDCWLPSVKFQQEAPALYVFAVVACERMDSCKSDLRSLNLTGLTLSELLSFQPQDLYPCSTYCADQRSPCSTCLHPPSLPSASTSTSSSALLLPRKPLRNIYAHFLDAVRTRVIDDIVEASRDNSLGASALRLKNGVLLSSSSTMYEWGMDWQHNAHLRPLILCDLELRLTPSRVEIHSMLRATEYIPFYTSPPLPTGTPIALLPYGTPAFFLNSYSGPTSRLTAQFEQSLSGLGAGEWKAPRPPFAFSASKRKSCRPEPFSGKNVMYIIAWLAVQNKQGEDKGMPVIWPSRLCVSFLPSSSSAHARRALSYIPELPSQLQPSPPPPAPPAISIASPSAMDQDSSPISQSHPIHMARPITRRACSAPATESISAFRSLILTKPTTIAQVAAEVGSYVESVAKEREKERERIRRERETAHVSASPRGIITPPAGPALTSGPSSTPSVAVETPSTTSTLPANLAPSTGPAPSTVAQALPQPHTFYPSPPVTNGPHSTTAEVHAPQTSEIIPEIVPPSAATTIVQTDSISGLPAYDPFANMDSSWAQPSNDFMTYEMGFGMNMDEMPTGGGNGNGTTDRLGSMDYEDGFTFTDDDFSFFDGPSAPSRPAAAAPSEVSTGLTPAAGPAPMGLSPSLFGENHFSSNGPAATPAHYSSPWGTSGTVDGFTPRFADHPMQDLITPAPDLMPSSPGMTASSHSAPATPQVHIFGAEHHRALLIAHNFFDPIPFAPSHRITDSKYAMGKFALPSPPDEEDRTEPIPVLSSPARIISSWKLRYNAATDPRIGVVRKLIGVKRKSFDQGSREYKNAPTWIQQHEDWASTAVLEDAEDTKSDIASEDDDIDDDPPAPSRASTPPPAYLPIGPTLLHMQFHHSCLLPLSSPLKPPGAAVAPMGIPTAVPAFAPTPVSPAAVLGTASEKSKSLEAAGYMIAKEVVENMVWAKAWRLNNISTTPSNLSSDIWYTDVSSLSEILAKVPSLSPPPSLQVFFELASGSSSQETSLQPLEPPMLSVAKGDSVIQILPSAMRFHEKLGLGPRGGKKDVRAFVFYEDEGPERQEQIELWLGNVSAMYTGKHLGSHLAGSSNTCPKNGIVPLHLESLRKHLALLIASLPTSSASLVFYIVIPDSAMSLSSPLLRQVFTAVKNVQRTYSEAHIHFQFVPECLVQCANQDADMEALCYSVFQRILCPVDRYMSRRLFDHGERSRSYFQEPLVTIARPLVTRVQFTQQTPADTLDVIDRHTLLHIGYSMSECGKWLLAACIDQRGEAYDLSAWLTQEESESAAIGQLWDFAQRIARKANIEWRMVFTKLGSMSVSELDAWTKHLSASDHDGVPFQAIVSCVDQDPSLTIIRHAGNSIHPSPPKRSPSKDLIKPVYLDAASVTYALYPSTRIPLLSHLSSVPNACDSCFVPDCEDIPLSDTLRMLPISTSILIRPSVGAGSPSPTILHTHLLHTYKSPNSSSSISDDTTLKDITHNYYELSVLGGIMFSQLEHSILPLHLQALEIMHNALRQGDIEQV</sequence>
<name>A0ACB8AFU3_9AGAM</name>
<gene>
    <name evidence="1" type="ORF">BJ138DRAFT_788987</name>
</gene>